<dbReference type="STRING" id="930152.SAMN05216565_101126"/>
<reference evidence="2" key="1">
    <citation type="submission" date="2016-10" db="EMBL/GenBank/DDBJ databases">
        <authorList>
            <person name="Varghese N."/>
            <person name="Submissions S."/>
        </authorList>
    </citation>
    <scope>NUCLEOTIDE SEQUENCE [LARGE SCALE GENOMIC DNA]</scope>
    <source>
        <strain evidence="2">IBRC-M10078</strain>
    </source>
</reference>
<evidence type="ECO:0000313" key="1">
    <source>
        <dbReference type="EMBL" id="SDO99127.1"/>
    </source>
</evidence>
<evidence type="ECO:0000313" key="2">
    <source>
        <dbReference type="Proteomes" id="UP000199159"/>
    </source>
</evidence>
<dbReference type="AlphaFoldDB" id="A0A1H0P216"/>
<dbReference type="EMBL" id="FNJU01000001">
    <property type="protein sequence ID" value="SDO99127.1"/>
    <property type="molecule type" value="Genomic_DNA"/>
</dbReference>
<sequence>MIYGITLPEKTPYNKKSASALVSPDRHKGNHAGNLVFRSDSTYDPEGLGAGARHKNWVKIFYFPIIK</sequence>
<proteinExistence type="predicted"/>
<dbReference type="Proteomes" id="UP000199159">
    <property type="component" value="Unassembled WGS sequence"/>
</dbReference>
<organism evidence="1 2">
    <name type="scientific">Litchfieldia salsa</name>
    <dbReference type="NCBI Taxonomy" id="930152"/>
    <lineage>
        <taxon>Bacteria</taxon>
        <taxon>Bacillati</taxon>
        <taxon>Bacillota</taxon>
        <taxon>Bacilli</taxon>
        <taxon>Bacillales</taxon>
        <taxon>Bacillaceae</taxon>
        <taxon>Litchfieldia</taxon>
    </lineage>
</organism>
<gene>
    <name evidence="1" type="ORF">SAMN05216565_101126</name>
</gene>
<keyword evidence="2" id="KW-1185">Reference proteome</keyword>
<protein>
    <submittedName>
        <fullName evidence="1">Uncharacterized protein</fullName>
    </submittedName>
</protein>
<name>A0A1H0P216_9BACI</name>
<accession>A0A1H0P216</accession>